<dbReference type="InterPro" id="IPR036465">
    <property type="entry name" value="vWFA_dom_sf"/>
</dbReference>
<feature type="transmembrane region" description="Helical" evidence="3">
    <location>
        <begin position="59"/>
        <end position="77"/>
    </location>
</feature>
<sequence length="702" mass="78068">MMIHFIRPEWLLGLLPLLILSGLFWKRHQHHSAWKQYIAPHLSAMLISNSQDHKSQPKWILSFCWIVAVVALAGPAVTKQNLPVFATEQGRVLIMDMSYSMYATDLSPNRLSHARFRATDLLAEIDQGETGLIAYAGDAFNISPLTRDTSTLLNLLPTLSPDIMPVRGSNLSSAIKLAEELLAQGGHVTGDIILFTDGVSDNEFNQVYPTLENSRYRLSILAFGSQSGAPIKLSDGQLLRDSSNEVVVAQTDINLLQRLAKQGGGITVAAQTDGSDIQQLTQWLASDGKAKATELESEAWQDLGPYVAILLILPVLMSFKHGVLPSMLVPTISLPLAGLIALMALTASVSQPAQADIWDDLWLTKDQQAQQAFNQGDYEQASQLFSSSNWQASAHYKNKDYQQALTLFEQDNSPEGVYNQANSLLQLGKLPDAIERYKQALSQKPDFTEAQENLALAEKLLEQQNQQQQNQQSDQQNNGQSSDQENTEQQSSEQNSSDQNGSDQNSSEQQNDSSQTDEQQQQSEQQNQSNDNESQSQQQSEQESQQNQQQSDSDKSQDEPDDNSVSPDEAQNESNDTSQQQSSADESNNDKDNEPLNNDAQMEANTQQNNQGTQQEAEQQSEANSAMTQQAQQAEQTDEQGQEGDQQVVSTTMAGQEPLPENMERALRAINEDPQVLIRNKMQLEYQKRRQQGQQVKESEQW</sequence>
<evidence type="ECO:0000313" key="6">
    <source>
        <dbReference type="Proteomes" id="UP001139333"/>
    </source>
</evidence>
<dbReference type="RefSeq" id="WP_248994308.1">
    <property type="nucleotide sequence ID" value="NZ_JAKIKP010000001.1"/>
</dbReference>
<evidence type="ECO:0000259" key="4">
    <source>
        <dbReference type="PROSITE" id="PS50234"/>
    </source>
</evidence>
<dbReference type="InterPro" id="IPR002035">
    <property type="entry name" value="VWF_A"/>
</dbReference>
<dbReference type="SMART" id="SM00327">
    <property type="entry name" value="VWA"/>
    <property type="match status" value="1"/>
</dbReference>
<evidence type="ECO:0000256" key="2">
    <source>
        <dbReference type="SAM" id="MobiDB-lite"/>
    </source>
</evidence>
<reference evidence="5" key="1">
    <citation type="submission" date="2022-01" db="EMBL/GenBank/DDBJ databases">
        <title>Whole genome-based taxonomy of the Shewanellaceae.</title>
        <authorList>
            <person name="Martin-Rodriguez A.J."/>
        </authorList>
    </citation>
    <scope>NUCLEOTIDE SEQUENCE</scope>
    <source>
        <strain evidence="5">DSM 16422</strain>
    </source>
</reference>
<dbReference type="SMART" id="SM00028">
    <property type="entry name" value="TPR"/>
    <property type="match status" value="1"/>
</dbReference>
<dbReference type="Gene3D" id="3.40.50.410">
    <property type="entry name" value="von Willebrand factor, type A domain"/>
    <property type="match status" value="1"/>
</dbReference>
<dbReference type="InterPro" id="IPR050768">
    <property type="entry name" value="UPF0353/GerABKA_families"/>
</dbReference>
<feature type="compositionally biased region" description="Low complexity" evidence="2">
    <location>
        <begin position="463"/>
        <end position="551"/>
    </location>
</feature>
<dbReference type="PROSITE" id="PS50234">
    <property type="entry name" value="VWFA"/>
    <property type="match status" value="1"/>
</dbReference>
<feature type="region of interest" description="Disordered" evidence="2">
    <location>
        <begin position="463"/>
        <end position="662"/>
    </location>
</feature>
<dbReference type="SUPFAM" id="SSF53300">
    <property type="entry name" value="vWA-like"/>
    <property type="match status" value="1"/>
</dbReference>
<keyword evidence="3" id="KW-0472">Membrane</keyword>
<dbReference type="PANTHER" id="PTHR22550:SF14">
    <property type="entry name" value="VWFA DOMAIN-CONTAINING PROTEIN"/>
    <property type="match status" value="1"/>
</dbReference>
<evidence type="ECO:0000313" key="5">
    <source>
        <dbReference type="EMBL" id="MCL1141607.1"/>
    </source>
</evidence>
<keyword evidence="3" id="KW-0812">Transmembrane</keyword>
<dbReference type="Pfam" id="PF13519">
    <property type="entry name" value="VWA_2"/>
    <property type="match status" value="1"/>
</dbReference>
<evidence type="ECO:0000256" key="1">
    <source>
        <dbReference type="PROSITE-ProRule" id="PRU00339"/>
    </source>
</evidence>
<gene>
    <name evidence="5" type="ORF">L2672_02670</name>
</gene>
<keyword evidence="1" id="KW-0802">TPR repeat</keyword>
<feature type="compositionally biased region" description="Polar residues" evidence="2">
    <location>
        <begin position="572"/>
        <end position="586"/>
    </location>
</feature>
<comment type="caution">
    <text evidence="5">The sequence shown here is derived from an EMBL/GenBank/DDBJ whole genome shotgun (WGS) entry which is preliminary data.</text>
</comment>
<dbReference type="Gene3D" id="1.25.40.10">
    <property type="entry name" value="Tetratricopeptide repeat domain"/>
    <property type="match status" value="1"/>
</dbReference>
<dbReference type="SUPFAM" id="SSF48452">
    <property type="entry name" value="TPR-like"/>
    <property type="match status" value="1"/>
</dbReference>
<evidence type="ECO:0000256" key="3">
    <source>
        <dbReference type="SAM" id="Phobius"/>
    </source>
</evidence>
<feature type="domain" description="VWFA" evidence="4">
    <location>
        <begin position="90"/>
        <end position="284"/>
    </location>
</feature>
<dbReference type="EMBL" id="JAKIKP010000001">
    <property type="protein sequence ID" value="MCL1141607.1"/>
    <property type="molecule type" value="Genomic_DNA"/>
</dbReference>
<feature type="transmembrane region" description="Helical" evidence="3">
    <location>
        <begin position="6"/>
        <end position="25"/>
    </location>
</feature>
<keyword evidence="3" id="KW-1133">Transmembrane helix</keyword>
<dbReference type="Pfam" id="PF13414">
    <property type="entry name" value="TPR_11"/>
    <property type="match status" value="1"/>
</dbReference>
<keyword evidence="6" id="KW-1185">Reference proteome</keyword>
<feature type="repeat" description="TPR" evidence="1">
    <location>
        <begin position="414"/>
        <end position="447"/>
    </location>
</feature>
<dbReference type="InterPro" id="IPR019734">
    <property type="entry name" value="TPR_rpt"/>
</dbReference>
<protein>
    <submittedName>
        <fullName evidence="5">VWA domain-containing protein</fullName>
    </submittedName>
</protein>
<accession>A0A9X1ZKQ2</accession>
<dbReference type="AlphaFoldDB" id="A0A9X1ZKQ2"/>
<organism evidence="5 6">
    <name type="scientific">Shewanella gaetbuli</name>
    <dbReference type="NCBI Taxonomy" id="220752"/>
    <lineage>
        <taxon>Bacteria</taxon>
        <taxon>Pseudomonadati</taxon>
        <taxon>Pseudomonadota</taxon>
        <taxon>Gammaproteobacteria</taxon>
        <taxon>Alteromonadales</taxon>
        <taxon>Shewanellaceae</taxon>
        <taxon>Shewanella</taxon>
    </lineage>
</organism>
<feature type="compositionally biased region" description="Low complexity" evidence="2">
    <location>
        <begin position="603"/>
        <end position="635"/>
    </location>
</feature>
<name>A0A9X1ZKQ2_9GAMM</name>
<dbReference type="Proteomes" id="UP001139333">
    <property type="component" value="Unassembled WGS sequence"/>
</dbReference>
<dbReference type="PROSITE" id="PS50005">
    <property type="entry name" value="TPR"/>
    <property type="match status" value="1"/>
</dbReference>
<dbReference type="PANTHER" id="PTHR22550">
    <property type="entry name" value="SPORE GERMINATION PROTEIN"/>
    <property type="match status" value="1"/>
</dbReference>
<proteinExistence type="predicted"/>
<dbReference type="InterPro" id="IPR011990">
    <property type="entry name" value="TPR-like_helical_dom_sf"/>
</dbReference>